<dbReference type="EC" id="3.6.5.-" evidence="7"/>
<evidence type="ECO:0000256" key="2">
    <source>
        <dbReference type="ARBA" id="ARBA00022490"/>
    </source>
</evidence>
<keyword evidence="6 7" id="KW-0342">GTP-binding</keyword>
<dbReference type="InterPro" id="IPR031167">
    <property type="entry name" value="G_OBG"/>
</dbReference>
<accession>Q6SG13</accession>
<dbReference type="PANTHER" id="PTHR11702">
    <property type="entry name" value="DEVELOPMENTALLY REGULATED GTP-BINDING PROTEIN-RELATED"/>
    <property type="match status" value="1"/>
</dbReference>
<proteinExistence type="inferred from homology"/>
<dbReference type="PIRSF" id="PIRSF002401">
    <property type="entry name" value="GTP_bd_Obg/CgtA"/>
    <property type="match status" value="1"/>
</dbReference>
<dbReference type="PROSITE" id="PS00905">
    <property type="entry name" value="GTP1_OBG"/>
    <property type="match status" value="1"/>
</dbReference>
<dbReference type="PANTHER" id="PTHR11702:SF31">
    <property type="entry name" value="MITOCHONDRIAL RIBOSOME-ASSOCIATED GTPASE 2"/>
    <property type="match status" value="1"/>
</dbReference>
<evidence type="ECO:0000256" key="5">
    <source>
        <dbReference type="ARBA" id="ARBA00022842"/>
    </source>
</evidence>
<evidence type="ECO:0000313" key="10">
    <source>
        <dbReference type="EMBL" id="AAR38049.1"/>
    </source>
</evidence>
<feature type="binding site" evidence="7">
    <location>
        <begin position="166"/>
        <end position="173"/>
    </location>
    <ligand>
        <name>GTP</name>
        <dbReference type="ChEBI" id="CHEBI:37565"/>
    </ligand>
</feature>
<keyword evidence="3 7" id="KW-0547">Nucleotide-binding</keyword>
<evidence type="ECO:0000259" key="9">
    <source>
        <dbReference type="PROSITE" id="PS51883"/>
    </source>
</evidence>
<reference evidence="10" key="1">
    <citation type="submission" date="2003-11" db="EMBL/GenBank/DDBJ databases">
        <authorList>
            <person name="Heidelberg J.F."/>
            <person name="Eisen J.A."/>
            <person name="Nelson W.C."/>
            <person name="DeLong E.F."/>
        </authorList>
    </citation>
    <scope>NUCLEOTIDE SEQUENCE</scope>
</reference>
<feature type="binding site" evidence="7">
    <location>
        <begin position="314"/>
        <end position="316"/>
    </location>
    <ligand>
        <name>GTP</name>
        <dbReference type="ChEBI" id="CHEBI:37565"/>
    </ligand>
</feature>
<dbReference type="SUPFAM" id="SSF52540">
    <property type="entry name" value="P-loop containing nucleoside triphosphate hydrolases"/>
    <property type="match status" value="1"/>
</dbReference>
<feature type="domain" description="Obg" evidence="9">
    <location>
        <begin position="1"/>
        <end position="159"/>
    </location>
</feature>
<organism evidence="10">
    <name type="scientific">uncultured marine bacterium 562</name>
    <dbReference type="NCBI Taxonomy" id="257397"/>
    <lineage>
        <taxon>Bacteria</taxon>
        <taxon>environmental samples</taxon>
    </lineage>
</organism>
<gene>
    <name evidence="7" type="primary">obg</name>
    <name evidence="10" type="ORF">MBMO_EBAC000-45B06.64</name>
</gene>
<name>Q6SG13_9BACT</name>
<dbReference type="GO" id="GO:0005737">
    <property type="term" value="C:cytoplasm"/>
    <property type="evidence" value="ECO:0007669"/>
    <property type="project" value="UniProtKB-SubCell"/>
</dbReference>
<dbReference type="HAMAP" id="MF_01454">
    <property type="entry name" value="GTPase_Obg"/>
    <property type="match status" value="1"/>
</dbReference>
<dbReference type="CDD" id="cd01898">
    <property type="entry name" value="Obg"/>
    <property type="match status" value="1"/>
</dbReference>
<dbReference type="InterPro" id="IPR045086">
    <property type="entry name" value="OBG_GTPase"/>
</dbReference>
<dbReference type="FunFam" id="2.70.210.12:FF:000001">
    <property type="entry name" value="GTPase Obg"/>
    <property type="match status" value="1"/>
</dbReference>
<evidence type="ECO:0000256" key="6">
    <source>
        <dbReference type="ARBA" id="ARBA00023134"/>
    </source>
</evidence>
<keyword evidence="2 7" id="KW-0963">Cytoplasm</keyword>
<dbReference type="InterPro" id="IPR006074">
    <property type="entry name" value="GTP1-OBG_CS"/>
</dbReference>
<comment type="subcellular location">
    <subcellularLocation>
        <location evidence="7">Cytoplasm</location>
    </subcellularLocation>
</comment>
<dbReference type="GO" id="GO:0042254">
    <property type="term" value="P:ribosome biogenesis"/>
    <property type="evidence" value="ECO:0007669"/>
    <property type="project" value="UniProtKB-UniRule"/>
</dbReference>
<keyword evidence="5 7" id="KW-0460">Magnesium</keyword>
<dbReference type="GO" id="GO:0005525">
    <property type="term" value="F:GTP binding"/>
    <property type="evidence" value="ECO:0007669"/>
    <property type="project" value="UniProtKB-UniRule"/>
</dbReference>
<keyword evidence="7" id="KW-0479">Metal-binding</keyword>
<comment type="cofactor">
    <cofactor evidence="7">
        <name>Mg(2+)</name>
        <dbReference type="ChEBI" id="CHEBI:18420"/>
    </cofactor>
</comment>
<keyword evidence="4 7" id="KW-0378">Hydrolase</keyword>
<protein>
    <recommendedName>
        <fullName evidence="7">GTPase Obg</fullName>
        <ecNumber evidence="7">3.6.5.-</ecNumber>
    </recommendedName>
    <alternativeName>
        <fullName evidence="7">GTP-binding protein Obg</fullName>
    </alternativeName>
</protein>
<reference evidence="10" key="2">
    <citation type="submission" date="2003-12" db="EMBL/GenBank/DDBJ databases">
        <title>Monterey Bay Coastal Ocean Microbial Observatory environmental clone sequencing.</title>
        <authorList>
            <person name="DeLong E.F."/>
        </authorList>
    </citation>
    <scope>NUCLEOTIDE SEQUENCE</scope>
</reference>
<evidence type="ECO:0000256" key="3">
    <source>
        <dbReference type="ARBA" id="ARBA00022741"/>
    </source>
</evidence>
<evidence type="ECO:0000256" key="7">
    <source>
        <dbReference type="HAMAP-Rule" id="MF_01454"/>
    </source>
</evidence>
<dbReference type="AlphaFoldDB" id="Q6SG13"/>
<comment type="subunit">
    <text evidence="7">Monomer.</text>
</comment>
<dbReference type="SUPFAM" id="SSF82051">
    <property type="entry name" value="Obg GTP-binding protein N-terminal domain"/>
    <property type="match status" value="1"/>
</dbReference>
<dbReference type="NCBIfam" id="NF008955">
    <property type="entry name" value="PRK12297.1"/>
    <property type="match status" value="1"/>
</dbReference>
<feature type="binding site" evidence="7">
    <location>
        <begin position="282"/>
        <end position="285"/>
    </location>
    <ligand>
        <name>GTP</name>
        <dbReference type="ChEBI" id="CHEBI:37565"/>
    </ligand>
</feature>
<sequence>MNFIDEAFLEVRAGNGGAGASSFRREKYIPFGGPDGGDGGKGADVVFRVNLNKNTLIDFQNKRVFIAKNGRPGSGKNKTGSAAEDLVIDIPKGTVIYDDISGDELLDCCDDDIEYVLAKGGDGGQGNARFKSSTNQAPRKFTLGFEGEVRFIRLELKSLADVGLVGFPNAGKSTFLNKVSSAKPKIGSYPFTTLRPHLGTIEGSDSSFVIADIPGLIEGASEGAGLGIKFLQHISRTGLLLIFVDLYSTDNLDPIEQIKLLKNELSAYKDDLTQKVSWIVCNKIDLINKDDLEIHSSHIQEELDIAEEDIFFISAATGEGTQKLLQSLEEVISQSKLDLT</sequence>
<dbReference type="PROSITE" id="PS51710">
    <property type="entry name" value="G_OBG"/>
    <property type="match status" value="1"/>
</dbReference>
<dbReference type="NCBIfam" id="TIGR02729">
    <property type="entry name" value="Obg_CgtA"/>
    <property type="match status" value="1"/>
</dbReference>
<dbReference type="NCBIfam" id="NF008956">
    <property type="entry name" value="PRK12299.1"/>
    <property type="match status" value="1"/>
</dbReference>
<evidence type="ECO:0000256" key="1">
    <source>
        <dbReference type="ARBA" id="ARBA00007699"/>
    </source>
</evidence>
<dbReference type="InterPro" id="IPR027417">
    <property type="entry name" value="P-loop_NTPase"/>
</dbReference>
<dbReference type="EMBL" id="AY458644">
    <property type="protein sequence ID" value="AAR38049.1"/>
    <property type="molecule type" value="Genomic_DNA"/>
</dbReference>
<comment type="function">
    <text evidence="7">An essential GTPase which binds GTP, GDP and possibly (p)ppGpp with moderate affinity, with high nucleotide exchange rates and a fairly low GTP hydrolysis rate. Plays a role in control of the cell cycle, stress response, ribosome biogenesis and in those bacteria that undergo differentiation, in morphogenesis control.</text>
</comment>
<dbReference type="InterPro" id="IPR006169">
    <property type="entry name" value="GTP1_OBG_dom"/>
</dbReference>
<feature type="binding site" evidence="7">
    <location>
        <position position="193"/>
    </location>
    <ligand>
        <name>Mg(2+)</name>
        <dbReference type="ChEBI" id="CHEBI:18420"/>
    </ligand>
</feature>
<feature type="binding site" evidence="7">
    <location>
        <begin position="212"/>
        <end position="215"/>
    </location>
    <ligand>
        <name>GTP</name>
        <dbReference type="ChEBI" id="CHEBI:37565"/>
    </ligand>
</feature>
<dbReference type="PRINTS" id="PR00326">
    <property type="entry name" value="GTP1OBG"/>
</dbReference>
<dbReference type="PROSITE" id="PS51883">
    <property type="entry name" value="OBG"/>
    <property type="match status" value="1"/>
</dbReference>
<dbReference type="Gene3D" id="3.40.50.300">
    <property type="entry name" value="P-loop containing nucleotide triphosphate hydrolases"/>
    <property type="match status" value="1"/>
</dbReference>
<dbReference type="GO" id="GO:0003924">
    <property type="term" value="F:GTPase activity"/>
    <property type="evidence" value="ECO:0007669"/>
    <property type="project" value="UniProtKB-UniRule"/>
</dbReference>
<evidence type="ECO:0000259" key="8">
    <source>
        <dbReference type="PROSITE" id="PS51710"/>
    </source>
</evidence>
<dbReference type="InterPro" id="IPR036726">
    <property type="entry name" value="GTP1_OBG_dom_sf"/>
</dbReference>
<comment type="similarity">
    <text evidence="1 7">Belongs to the TRAFAC class OBG-HflX-like GTPase superfamily. OBG GTPase family.</text>
</comment>
<dbReference type="Gene3D" id="2.70.210.12">
    <property type="entry name" value="GTP1/OBG domain"/>
    <property type="match status" value="1"/>
</dbReference>
<evidence type="ECO:0000256" key="4">
    <source>
        <dbReference type="ARBA" id="ARBA00022801"/>
    </source>
</evidence>
<dbReference type="InterPro" id="IPR014100">
    <property type="entry name" value="GTP-bd_Obg/CgtA"/>
</dbReference>
<feature type="binding site" evidence="7">
    <location>
        <begin position="191"/>
        <end position="195"/>
    </location>
    <ligand>
        <name>GTP</name>
        <dbReference type="ChEBI" id="CHEBI:37565"/>
    </ligand>
</feature>
<dbReference type="InterPro" id="IPR006073">
    <property type="entry name" value="GTP-bd"/>
</dbReference>
<dbReference type="Pfam" id="PF01926">
    <property type="entry name" value="MMR_HSR1"/>
    <property type="match status" value="1"/>
</dbReference>
<feature type="domain" description="OBG-type G" evidence="8">
    <location>
        <begin position="160"/>
        <end position="333"/>
    </location>
</feature>
<feature type="binding site" evidence="7">
    <location>
        <position position="173"/>
    </location>
    <ligand>
        <name>Mg(2+)</name>
        <dbReference type="ChEBI" id="CHEBI:18420"/>
    </ligand>
</feature>
<dbReference type="Pfam" id="PF01018">
    <property type="entry name" value="GTP1_OBG"/>
    <property type="match status" value="1"/>
</dbReference>
<dbReference type="GO" id="GO:0000287">
    <property type="term" value="F:magnesium ion binding"/>
    <property type="evidence" value="ECO:0007669"/>
    <property type="project" value="InterPro"/>
</dbReference>